<protein>
    <recommendedName>
        <fullName evidence="2">Magnesium transporter MgtE intracellular domain-containing protein</fullName>
    </recommendedName>
</protein>
<evidence type="ECO:0000256" key="1">
    <source>
        <dbReference type="SAM" id="MobiDB-lite"/>
    </source>
</evidence>
<organism evidence="3">
    <name type="scientific">marine sediment metagenome</name>
    <dbReference type="NCBI Taxonomy" id="412755"/>
    <lineage>
        <taxon>unclassified sequences</taxon>
        <taxon>metagenomes</taxon>
        <taxon>ecological metagenomes</taxon>
    </lineage>
</organism>
<dbReference type="Pfam" id="PF03448">
    <property type="entry name" value="MgtE_N"/>
    <property type="match status" value="1"/>
</dbReference>
<dbReference type="AlphaFoldDB" id="X0XZF1"/>
<feature type="non-terminal residue" evidence="3">
    <location>
        <position position="87"/>
    </location>
</feature>
<name>X0XZF1_9ZZZZ</name>
<feature type="region of interest" description="Disordered" evidence="1">
    <location>
        <begin position="1"/>
        <end position="20"/>
    </location>
</feature>
<evidence type="ECO:0000313" key="3">
    <source>
        <dbReference type="EMBL" id="GAG30081.1"/>
    </source>
</evidence>
<gene>
    <name evidence="3" type="ORF">S01H1_68157</name>
</gene>
<feature type="domain" description="Magnesium transporter MgtE intracellular" evidence="2">
    <location>
        <begin position="35"/>
        <end position="86"/>
    </location>
</feature>
<comment type="caution">
    <text evidence="3">The sequence shown here is derived from an EMBL/GenBank/DDBJ whole genome shotgun (WGS) entry which is preliminary data.</text>
</comment>
<accession>X0XZF1</accession>
<dbReference type="SUPFAM" id="SSF158791">
    <property type="entry name" value="MgtE N-terminal domain-like"/>
    <property type="match status" value="1"/>
</dbReference>
<dbReference type="EMBL" id="BARS01045192">
    <property type="protein sequence ID" value="GAG30081.1"/>
    <property type="molecule type" value="Genomic_DNA"/>
</dbReference>
<feature type="compositionally biased region" description="Polar residues" evidence="1">
    <location>
        <begin position="9"/>
        <end position="18"/>
    </location>
</feature>
<dbReference type="InterPro" id="IPR038076">
    <property type="entry name" value="MgtE_N_sf"/>
</dbReference>
<evidence type="ECO:0000259" key="2">
    <source>
        <dbReference type="Pfam" id="PF03448"/>
    </source>
</evidence>
<sequence length="87" mass="9529">MAPPDATQVEPSSPSDVTEQLRDHLERSDGAFLGEWIESLAPGEIVRAVSHLSADEQTRLLHLLDPQDAADLIDDLPDEQSADLLEE</sequence>
<reference evidence="3" key="1">
    <citation type="journal article" date="2014" name="Front. Microbiol.">
        <title>High frequency of phylogenetically diverse reductive dehalogenase-homologous genes in deep subseafloor sedimentary metagenomes.</title>
        <authorList>
            <person name="Kawai M."/>
            <person name="Futagami T."/>
            <person name="Toyoda A."/>
            <person name="Takaki Y."/>
            <person name="Nishi S."/>
            <person name="Hori S."/>
            <person name="Arai W."/>
            <person name="Tsubouchi T."/>
            <person name="Morono Y."/>
            <person name="Uchiyama I."/>
            <person name="Ito T."/>
            <person name="Fujiyama A."/>
            <person name="Inagaki F."/>
            <person name="Takami H."/>
        </authorList>
    </citation>
    <scope>NUCLEOTIDE SEQUENCE</scope>
    <source>
        <strain evidence="3">Expedition CK06-06</strain>
    </source>
</reference>
<dbReference type="InterPro" id="IPR006668">
    <property type="entry name" value="Mg_transptr_MgtE_intracell_dom"/>
</dbReference>
<proteinExistence type="predicted"/>
<dbReference type="Gene3D" id="1.25.60.10">
    <property type="entry name" value="MgtE N-terminal domain-like"/>
    <property type="match status" value="1"/>
</dbReference>